<dbReference type="SUPFAM" id="SSF51905">
    <property type="entry name" value="FAD/NAD(P)-binding domain"/>
    <property type="match status" value="2"/>
</dbReference>
<dbReference type="Proteomes" id="UP000014074">
    <property type="component" value="Unassembled WGS sequence"/>
</dbReference>
<evidence type="ECO:0000313" key="11">
    <source>
        <dbReference type="EMBL" id="EON95799.1"/>
    </source>
</evidence>
<dbReference type="InterPro" id="IPR028202">
    <property type="entry name" value="Reductase_C"/>
</dbReference>
<dbReference type="Pfam" id="PF14759">
    <property type="entry name" value="Reductase_C"/>
    <property type="match status" value="1"/>
</dbReference>
<dbReference type="GO" id="GO:0005737">
    <property type="term" value="C:cytoplasm"/>
    <property type="evidence" value="ECO:0007669"/>
    <property type="project" value="TreeGrafter"/>
</dbReference>
<dbReference type="Pfam" id="PF00355">
    <property type="entry name" value="Rieske"/>
    <property type="match status" value="1"/>
</dbReference>
<gene>
    <name evidence="11" type="ORF">UCRPA7_8722</name>
</gene>
<keyword evidence="3" id="KW-0285">Flavoprotein</keyword>
<evidence type="ECO:0000256" key="3">
    <source>
        <dbReference type="ARBA" id="ARBA00022630"/>
    </source>
</evidence>
<dbReference type="Gene3D" id="3.50.50.60">
    <property type="entry name" value="FAD/NAD(P)-binding domain"/>
    <property type="match status" value="2"/>
</dbReference>
<dbReference type="eggNOG" id="KOG1336">
    <property type="taxonomic scope" value="Eukaryota"/>
</dbReference>
<dbReference type="InterPro" id="IPR017941">
    <property type="entry name" value="Rieske_2Fe-2S"/>
</dbReference>
<dbReference type="KEGG" id="tmn:UCRPA7_8722"/>
<reference evidence="12" key="1">
    <citation type="journal article" date="2013" name="Genome Announc.">
        <title>Draft genome sequence of the ascomycete Phaeoacremonium aleophilum strain UCR-PA7, a causal agent of the esca disease complex in grapevines.</title>
        <authorList>
            <person name="Blanco-Ulate B."/>
            <person name="Rolshausen P."/>
            <person name="Cantu D."/>
        </authorList>
    </citation>
    <scope>NUCLEOTIDE SEQUENCE [LARGE SCALE GENOMIC DNA]</scope>
    <source>
        <strain evidence="12">UCR-PA7</strain>
    </source>
</reference>
<evidence type="ECO:0000256" key="6">
    <source>
        <dbReference type="ARBA" id="ARBA00022827"/>
    </source>
</evidence>
<evidence type="ECO:0000256" key="1">
    <source>
        <dbReference type="ARBA" id="ARBA00001974"/>
    </source>
</evidence>
<organism evidence="11 12">
    <name type="scientific">Phaeoacremonium minimum (strain UCR-PA7)</name>
    <name type="common">Esca disease fungus</name>
    <name type="synonym">Togninia minima</name>
    <dbReference type="NCBI Taxonomy" id="1286976"/>
    <lineage>
        <taxon>Eukaryota</taxon>
        <taxon>Fungi</taxon>
        <taxon>Dikarya</taxon>
        <taxon>Ascomycota</taxon>
        <taxon>Pezizomycotina</taxon>
        <taxon>Sordariomycetes</taxon>
        <taxon>Sordariomycetidae</taxon>
        <taxon>Togniniales</taxon>
        <taxon>Togniniaceae</taxon>
        <taxon>Phaeoacremonium</taxon>
    </lineage>
</organism>
<dbReference type="GeneID" id="19329602"/>
<dbReference type="SUPFAM" id="SSF50022">
    <property type="entry name" value="ISP domain"/>
    <property type="match status" value="1"/>
</dbReference>
<dbReference type="CDD" id="cd03478">
    <property type="entry name" value="Rieske_AIFL_N"/>
    <property type="match status" value="1"/>
</dbReference>
<dbReference type="GO" id="GO:0051537">
    <property type="term" value="F:2 iron, 2 sulfur cluster binding"/>
    <property type="evidence" value="ECO:0007669"/>
    <property type="project" value="UniProtKB-KW"/>
</dbReference>
<dbReference type="PROSITE" id="PS51296">
    <property type="entry name" value="RIESKE"/>
    <property type="match status" value="1"/>
</dbReference>
<dbReference type="GO" id="GO:0016651">
    <property type="term" value="F:oxidoreductase activity, acting on NAD(P)H"/>
    <property type="evidence" value="ECO:0007669"/>
    <property type="project" value="TreeGrafter"/>
</dbReference>
<comment type="similarity">
    <text evidence="2">Belongs to the FAD-dependent oxidoreductase family.</text>
</comment>
<dbReference type="InterPro" id="IPR036922">
    <property type="entry name" value="Rieske_2Fe-2S_sf"/>
</dbReference>
<sequence>MSSEYKIKGVTSLDLKPGDKQEVELEGLDDTKVLLLNAGGKVQAVGPKCTHYGAPLVKGVLTTTGRLTCPWHGACFNGKTGDIENAPALDALPVFKVAERDGSFYLTGDEATIKAGRRKPNFKCKAQGGAQGEKVVVVGGGSGAIGAIEGLREKGFTGPIAMISNEGYLPIDRTKLSKALIADPSKIEWRDKAWFESGSVEIFDDEVTSVDFASKKVATKKGEKVAYTKLILATGGTARVLPLQGFKVLGNIFTLRNVHDVQKITGAIGEKGKKIVIVGSSFIGMEVANATAKENDVTIIGMESTPLERVLGKQVGAALRKGLEKNGVKFYMDASVDKAEPSTSDPSNVGFVTLKDGTKLEADLVILGVGVAPATEYLRENSIVKLEKDGSLKTDENFSVVGLKDVYAIGDIATYPYHGPGGDGRFTRIEHWNVAQNAGRTVAGHIVAPTKQAEFFTPVFWSALTAQLRYCGNTVGDYDDVVIQGSLEESKWAAFYTKGETVVAMASMGVDPAMTQSAELMALGKMPTKSQLKDGLDVLSLGAPE</sequence>
<name>R8B927_PHAM7</name>
<dbReference type="AlphaFoldDB" id="R8B927"/>
<comment type="cofactor">
    <cofactor evidence="1">
        <name>FAD</name>
        <dbReference type="ChEBI" id="CHEBI:57692"/>
    </cofactor>
</comment>
<dbReference type="SUPFAM" id="SSF55424">
    <property type="entry name" value="FAD/NAD-linked reductases, dimerisation (C-terminal) domain"/>
    <property type="match status" value="1"/>
</dbReference>
<dbReference type="Pfam" id="PF07992">
    <property type="entry name" value="Pyr_redox_2"/>
    <property type="match status" value="1"/>
</dbReference>
<keyword evidence="4" id="KW-0001">2Fe-2S</keyword>
<evidence type="ECO:0000256" key="7">
    <source>
        <dbReference type="ARBA" id="ARBA00023002"/>
    </source>
</evidence>
<dbReference type="Gene3D" id="2.102.10.10">
    <property type="entry name" value="Rieske [2Fe-2S] iron-sulphur domain"/>
    <property type="match status" value="1"/>
</dbReference>
<keyword evidence="6" id="KW-0274">FAD</keyword>
<dbReference type="InterPro" id="IPR036188">
    <property type="entry name" value="FAD/NAD-bd_sf"/>
</dbReference>
<dbReference type="HOGENOM" id="CLU_003291_4_2_1"/>
<evidence type="ECO:0000313" key="12">
    <source>
        <dbReference type="Proteomes" id="UP000014074"/>
    </source>
</evidence>
<dbReference type="PRINTS" id="PR00411">
    <property type="entry name" value="PNDRDTASEI"/>
</dbReference>
<dbReference type="Gene3D" id="3.30.390.30">
    <property type="match status" value="1"/>
</dbReference>
<dbReference type="InterPro" id="IPR016156">
    <property type="entry name" value="FAD/NAD-linked_Rdtase_dimer_sf"/>
</dbReference>
<evidence type="ECO:0000256" key="9">
    <source>
        <dbReference type="ARBA" id="ARBA00023014"/>
    </source>
</evidence>
<keyword evidence="9" id="KW-0411">Iron-sulfur</keyword>
<proteinExistence type="inferred from homology"/>
<dbReference type="InterPro" id="IPR023753">
    <property type="entry name" value="FAD/NAD-binding_dom"/>
</dbReference>
<evidence type="ECO:0000256" key="4">
    <source>
        <dbReference type="ARBA" id="ARBA00022714"/>
    </source>
</evidence>
<dbReference type="PRINTS" id="PR00368">
    <property type="entry name" value="FADPNR"/>
</dbReference>
<accession>R8B927</accession>
<dbReference type="InterPro" id="IPR050446">
    <property type="entry name" value="FAD-oxidoreductase/Apoptosis"/>
</dbReference>
<evidence type="ECO:0000256" key="5">
    <source>
        <dbReference type="ARBA" id="ARBA00022723"/>
    </source>
</evidence>
<evidence type="ECO:0000259" key="10">
    <source>
        <dbReference type="PROSITE" id="PS51296"/>
    </source>
</evidence>
<keyword evidence="8" id="KW-0408">Iron</keyword>
<feature type="domain" description="Rieske" evidence="10">
    <location>
        <begin position="7"/>
        <end position="106"/>
    </location>
</feature>
<dbReference type="PANTHER" id="PTHR43557">
    <property type="entry name" value="APOPTOSIS-INDUCING FACTOR 1"/>
    <property type="match status" value="1"/>
</dbReference>
<keyword evidence="7" id="KW-0560">Oxidoreductase</keyword>
<dbReference type="PANTHER" id="PTHR43557:SF2">
    <property type="entry name" value="RIESKE DOMAIN-CONTAINING PROTEIN-RELATED"/>
    <property type="match status" value="1"/>
</dbReference>
<evidence type="ECO:0000256" key="8">
    <source>
        <dbReference type="ARBA" id="ARBA00023004"/>
    </source>
</evidence>
<keyword evidence="12" id="KW-1185">Reference proteome</keyword>
<evidence type="ECO:0000256" key="2">
    <source>
        <dbReference type="ARBA" id="ARBA00006442"/>
    </source>
</evidence>
<dbReference type="OrthoDB" id="6029at2759"/>
<dbReference type="EMBL" id="KB933374">
    <property type="protein sequence ID" value="EON95799.1"/>
    <property type="molecule type" value="Genomic_DNA"/>
</dbReference>
<keyword evidence="5" id="KW-0479">Metal-binding</keyword>
<dbReference type="GO" id="GO:0046872">
    <property type="term" value="F:metal ion binding"/>
    <property type="evidence" value="ECO:0007669"/>
    <property type="project" value="UniProtKB-KW"/>
</dbReference>
<dbReference type="RefSeq" id="XP_007919424.1">
    <property type="nucleotide sequence ID" value="XM_007921233.1"/>
</dbReference>
<protein>
    <submittedName>
        <fullName evidence="11">Putative putidaredoxin reductase protein</fullName>
    </submittedName>
</protein>